<evidence type="ECO:0000313" key="3">
    <source>
        <dbReference type="Proteomes" id="UP000320042"/>
    </source>
</evidence>
<keyword evidence="3" id="KW-1185">Reference proteome</keyword>
<evidence type="ECO:0000313" key="2">
    <source>
        <dbReference type="EMBL" id="TWR30931.1"/>
    </source>
</evidence>
<comment type="caution">
    <text evidence="2">The sequence shown here is derived from an EMBL/GenBank/DDBJ whole genome shotgun (WGS) entry which is preliminary data.</text>
</comment>
<feature type="region of interest" description="Disordered" evidence="1">
    <location>
        <begin position="1"/>
        <end position="61"/>
    </location>
</feature>
<reference evidence="2 3" key="1">
    <citation type="submission" date="2019-07" db="EMBL/GenBank/DDBJ databases">
        <authorList>
            <person name="Kim J."/>
        </authorList>
    </citation>
    <scope>NUCLEOTIDE SEQUENCE [LARGE SCALE GENOMIC DNA]</scope>
    <source>
        <strain evidence="3">dk17</strain>
    </source>
</reference>
<proteinExistence type="predicted"/>
<dbReference type="RefSeq" id="WP_146379827.1">
    <property type="nucleotide sequence ID" value="NZ_VOEJ01000001.1"/>
</dbReference>
<evidence type="ECO:0000256" key="1">
    <source>
        <dbReference type="SAM" id="MobiDB-lite"/>
    </source>
</evidence>
<sequence length="61" mass="7010">MKHKRKIGDGSEVLNGPLVSESMEQGFTQEEQRAKQDKIKAQLAKNHPLQLPDKNRINDKR</sequence>
<name>A0A563UHW3_9SPHI</name>
<dbReference type="EMBL" id="VOEJ01000001">
    <property type="protein sequence ID" value="TWR30931.1"/>
    <property type="molecule type" value="Genomic_DNA"/>
</dbReference>
<gene>
    <name evidence="2" type="ORF">FPZ43_00160</name>
</gene>
<protein>
    <submittedName>
        <fullName evidence="2">Uncharacterized protein</fullName>
    </submittedName>
</protein>
<organism evidence="2 3">
    <name type="scientific">Mucilaginibacter pallidiroseus</name>
    <dbReference type="NCBI Taxonomy" id="2599295"/>
    <lineage>
        <taxon>Bacteria</taxon>
        <taxon>Pseudomonadati</taxon>
        <taxon>Bacteroidota</taxon>
        <taxon>Sphingobacteriia</taxon>
        <taxon>Sphingobacteriales</taxon>
        <taxon>Sphingobacteriaceae</taxon>
        <taxon>Mucilaginibacter</taxon>
    </lineage>
</organism>
<feature type="compositionally biased region" description="Basic and acidic residues" evidence="1">
    <location>
        <begin position="30"/>
        <end position="40"/>
    </location>
</feature>
<dbReference type="Proteomes" id="UP000320042">
    <property type="component" value="Unassembled WGS sequence"/>
</dbReference>
<accession>A0A563UHW3</accession>
<dbReference type="AlphaFoldDB" id="A0A563UHW3"/>